<dbReference type="AlphaFoldDB" id="A0A2P2MBY2"/>
<sequence>MEAFFLVLEYVICSTFYSVGVPNVVSISDFVCQTFHISNIFRCVDSPGWKARFLCLGFFTFRG</sequence>
<reference evidence="1" key="1">
    <citation type="submission" date="2018-02" db="EMBL/GenBank/DDBJ databases">
        <title>Rhizophora mucronata_Transcriptome.</title>
        <authorList>
            <person name="Meera S.P."/>
            <person name="Sreeshan A."/>
            <person name="Augustine A."/>
        </authorList>
    </citation>
    <scope>NUCLEOTIDE SEQUENCE</scope>
    <source>
        <tissue evidence="1">Leaf</tissue>
    </source>
</reference>
<dbReference type="EMBL" id="GGEC01047249">
    <property type="protein sequence ID" value="MBX27733.1"/>
    <property type="molecule type" value="Transcribed_RNA"/>
</dbReference>
<evidence type="ECO:0000313" key="1">
    <source>
        <dbReference type="EMBL" id="MBX27733.1"/>
    </source>
</evidence>
<organism evidence="1">
    <name type="scientific">Rhizophora mucronata</name>
    <name type="common">Asiatic mangrove</name>
    <dbReference type="NCBI Taxonomy" id="61149"/>
    <lineage>
        <taxon>Eukaryota</taxon>
        <taxon>Viridiplantae</taxon>
        <taxon>Streptophyta</taxon>
        <taxon>Embryophyta</taxon>
        <taxon>Tracheophyta</taxon>
        <taxon>Spermatophyta</taxon>
        <taxon>Magnoliopsida</taxon>
        <taxon>eudicotyledons</taxon>
        <taxon>Gunneridae</taxon>
        <taxon>Pentapetalae</taxon>
        <taxon>rosids</taxon>
        <taxon>fabids</taxon>
        <taxon>Malpighiales</taxon>
        <taxon>Rhizophoraceae</taxon>
        <taxon>Rhizophora</taxon>
    </lineage>
</organism>
<accession>A0A2P2MBY2</accession>
<protein>
    <submittedName>
        <fullName evidence="1">Uncharacterized protein</fullName>
    </submittedName>
</protein>
<name>A0A2P2MBY2_RHIMU</name>
<proteinExistence type="predicted"/>